<dbReference type="SMART" id="SM00052">
    <property type="entry name" value="EAL"/>
    <property type="match status" value="1"/>
</dbReference>
<dbReference type="InterPro" id="IPR029787">
    <property type="entry name" value="Nucleotide_cyclase"/>
</dbReference>
<dbReference type="InterPro" id="IPR000160">
    <property type="entry name" value="GGDEF_dom"/>
</dbReference>
<dbReference type="Gene3D" id="3.30.70.270">
    <property type="match status" value="1"/>
</dbReference>
<dbReference type="SMART" id="SM00267">
    <property type="entry name" value="GGDEF"/>
    <property type="match status" value="1"/>
</dbReference>
<evidence type="ECO:0000313" key="5">
    <source>
        <dbReference type="Proteomes" id="UP000629025"/>
    </source>
</evidence>
<feature type="transmembrane region" description="Helical" evidence="1">
    <location>
        <begin position="170"/>
        <end position="193"/>
    </location>
</feature>
<dbReference type="SUPFAM" id="SSF141868">
    <property type="entry name" value="EAL domain-like"/>
    <property type="match status" value="1"/>
</dbReference>
<dbReference type="PROSITE" id="PS50883">
    <property type="entry name" value="EAL"/>
    <property type="match status" value="1"/>
</dbReference>
<dbReference type="InterPro" id="IPR035919">
    <property type="entry name" value="EAL_sf"/>
</dbReference>
<organism evidence="4 5">
    <name type="scientific">Marinobacterium zhoushanense</name>
    <dbReference type="NCBI Taxonomy" id="1679163"/>
    <lineage>
        <taxon>Bacteria</taxon>
        <taxon>Pseudomonadati</taxon>
        <taxon>Pseudomonadota</taxon>
        <taxon>Gammaproteobacteria</taxon>
        <taxon>Oceanospirillales</taxon>
        <taxon>Oceanospirillaceae</taxon>
        <taxon>Marinobacterium</taxon>
    </lineage>
</organism>
<dbReference type="PANTHER" id="PTHR44757">
    <property type="entry name" value="DIGUANYLATE CYCLASE DGCP"/>
    <property type="match status" value="1"/>
</dbReference>
<dbReference type="Pfam" id="PF00990">
    <property type="entry name" value="GGDEF"/>
    <property type="match status" value="1"/>
</dbReference>
<protein>
    <recommendedName>
        <fullName evidence="6">Diguanylate cyclase (GGDEF)-like protein</fullName>
    </recommendedName>
</protein>
<evidence type="ECO:0000256" key="1">
    <source>
        <dbReference type="SAM" id="Phobius"/>
    </source>
</evidence>
<dbReference type="EMBL" id="BMIJ01000001">
    <property type="protein sequence ID" value="GGB80205.1"/>
    <property type="molecule type" value="Genomic_DNA"/>
</dbReference>
<evidence type="ECO:0008006" key="6">
    <source>
        <dbReference type="Google" id="ProtNLM"/>
    </source>
</evidence>
<dbReference type="PANTHER" id="PTHR44757:SF2">
    <property type="entry name" value="BIOFILM ARCHITECTURE MAINTENANCE PROTEIN MBAA"/>
    <property type="match status" value="1"/>
</dbReference>
<keyword evidence="5" id="KW-1185">Reference proteome</keyword>
<evidence type="ECO:0000259" key="2">
    <source>
        <dbReference type="PROSITE" id="PS50883"/>
    </source>
</evidence>
<dbReference type="Proteomes" id="UP000629025">
    <property type="component" value="Unassembled WGS sequence"/>
</dbReference>
<proteinExistence type="predicted"/>
<dbReference type="CDD" id="cd01948">
    <property type="entry name" value="EAL"/>
    <property type="match status" value="1"/>
</dbReference>
<dbReference type="Gene3D" id="3.20.20.450">
    <property type="entry name" value="EAL domain"/>
    <property type="match status" value="1"/>
</dbReference>
<dbReference type="Pfam" id="PF00563">
    <property type="entry name" value="EAL"/>
    <property type="match status" value="1"/>
</dbReference>
<evidence type="ECO:0000259" key="3">
    <source>
        <dbReference type="PROSITE" id="PS50887"/>
    </source>
</evidence>
<evidence type="ECO:0000313" key="4">
    <source>
        <dbReference type="EMBL" id="GGB80205.1"/>
    </source>
</evidence>
<keyword evidence="1" id="KW-0472">Membrane</keyword>
<comment type="caution">
    <text evidence="4">The sequence shown here is derived from an EMBL/GenBank/DDBJ whole genome shotgun (WGS) entry which is preliminary data.</text>
</comment>
<gene>
    <name evidence="4" type="ORF">GCM10011352_02380</name>
</gene>
<keyword evidence="1" id="KW-0812">Transmembrane</keyword>
<dbReference type="PROSITE" id="PS50887">
    <property type="entry name" value="GGDEF"/>
    <property type="match status" value="1"/>
</dbReference>
<feature type="domain" description="GGDEF" evidence="3">
    <location>
        <begin position="233"/>
        <end position="366"/>
    </location>
</feature>
<dbReference type="SUPFAM" id="SSF55073">
    <property type="entry name" value="Nucleotide cyclase"/>
    <property type="match status" value="1"/>
</dbReference>
<reference evidence="5" key="1">
    <citation type="journal article" date="2019" name="Int. J. Syst. Evol. Microbiol.">
        <title>The Global Catalogue of Microorganisms (GCM) 10K type strain sequencing project: providing services to taxonomists for standard genome sequencing and annotation.</title>
        <authorList>
            <consortium name="The Broad Institute Genomics Platform"/>
            <consortium name="The Broad Institute Genome Sequencing Center for Infectious Disease"/>
            <person name="Wu L."/>
            <person name="Ma J."/>
        </authorList>
    </citation>
    <scope>NUCLEOTIDE SEQUENCE [LARGE SCALE GENOMIC DNA]</scope>
    <source>
        <strain evidence="5">CGMCC 1.15341</strain>
    </source>
</reference>
<accession>A0ABQ1K0I2</accession>
<dbReference type="NCBIfam" id="TIGR00254">
    <property type="entry name" value="GGDEF"/>
    <property type="match status" value="1"/>
</dbReference>
<dbReference type="InterPro" id="IPR052155">
    <property type="entry name" value="Biofilm_reg_signaling"/>
</dbReference>
<dbReference type="CDD" id="cd01949">
    <property type="entry name" value="GGDEF"/>
    <property type="match status" value="1"/>
</dbReference>
<name>A0ABQ1K0I2_9GAMM</name>
<dbReference type="InterPro" id="IPR043128">
    <property type="entry name" value="Rev_trsase/Diguanyl_cyclase"/>
</dbReference>
<sequence length="647" mass="71751">MPRYQVLRVVLLLCVVVVFAASTLISYQRHVETAQLLTVTQKGGGWAASELAFELLRFTHMLETVGAGRGTADELALRFDLLWSRIEVLQEGSETSEVREVPGAVALLDELQATLTLIEPSVLSLKPGEAAVADPLVDRLRPFEARVRAFNVDSYNGPEALERIRRVFELNWLVSVSITGLVLSGTLLILMLIRESSRSRHQSLHDELTGLPNRKFINQQLKSAARDASRNGTLLGVHVIDLNNFKEINDTLGHSYGDQLLQQVAQRLCGSIGPNDTVARLGGDEFLVIQERITQADDCTRLSKTLCGRIGHEMVLSGSRVYPSASLGVSIYPVDADDVSQVQINADLAMYRAKRDGGVSYRRFEPEMNDSLQRANTLARELKTAIQGDELSLHYQPVVAFDSGKIVSVEALLRWHNPQYGYVSPVEVVAIAEQYGLALELNEWVIKQACLQYQYWVSLGLETVCVAVNISPSMYVLHDLAASLTRLLRETGMPPERLIVEVTEDTTMRDIESSPDTLHNLKTLGVQIALDDFGTGYSSLNHLKRLPVDKLKIDRSFIQDLNITPKDPRIIRSIVNLAESLDLQVIAEGIEFVQNVDDLIAEGCLLGQGYLFSKAVDSERIVEMLSAQGQGIPLFQLGADERIVQRI</sequence>
<dbReference type="InterPro" id="IPR001633">
    <property type="entry name" value="EAL_dom"/>
</dbReference>
<keyword evidence="1" id="KW-1133">Transmembrane helix</keyword>
<feature type="domain" description="EAL" evidence="2">
    <location>
        <begin position="375"/>
        <end position="629"/>
    </location>
</feature>
<dbReference type="RefSeq" id="WP_188745280.1">
    <property type="nucleotide sequence ID" value="NZ_BMIJ01000001.1"/>
</dbReference>
<feature type="transmembrane region" description="Helical" evidence="1">
    <location>
        <begin position="6"/>
        <end position="27"/>
    </location>
</feature>